<feature type="domain" description="Rhodopsin" evidence="7">
    <location>
        <begin position="86"/>
        <end position="338"/>
    </location>
</feature>
<evidence type="ECO:0000259" key="7">
    <source>
        <dbReference type="Pfam" id="PF20684"/>
    </source>
</evidence>
<feature type="transmembrane region" description="Helical" evidence="6">
    <location>
        <begin position="145"/>
        <end position="169"/>
    </location>
</feature>
<dbReference type="Pfam" id="PF20684">
    <property type="entry name" value="Fung_rhodopsin"/>
    <property type="match status" value="1"/>
</dbReference>
<evidence type="ECO:0000256" key="1">
    <source>
        <dbReference type="ARBA" id="ARBA00004141"/>
    </source>
</evidence>
<comment type="similarity">
    <text evidence="5">Belongs to the SAT4 family.</text>
</comment>
<dbReference type="AlphaFoldDB" id="A0AA40ADW5"/>
<evidence type="ECO:0000256" key="2">
    <source>
        <dbReference type="ARBA" id="ARBA00022692"/>
    </source>
</evidence>
<comment type="caution">
    <text evidence="8">The sequence shown here is derived from an EMBL/GenBank/DDBJ whole genome shotgun (WGS) entry which is preliminary data.</text>
</comment>
<evidence type="ECO:0000313" key="8">
    <source>
        <dbReference type="EMBL" id="KAK0714132.1"/>
    </source>
</evidence>
<sequence length="431" mass="48039">MGLLGPEDTLMGLIGVANNLDEPQPSINKKETILALIITFLVRHHPRCTHESALAVDSTGHGAASDDSDDGADWTWQALAWICVSIRLYTRFRLIKSPGWDDLFVFLSLMAMTPGLIAICLETTTGFGQHLVLLTRDQMAGYFRIFYVANAAYCMSTALIKISLLLQYLRLYERGTYLYNVCRSLIIFITLWGFTYSLLAWVPCVPVRQYWDQVYDPMGERTCYAYGSQRVATFTATYESHAAVNMLLDLLVMGLPIPLYFDKNTHNRTKMGLIGILTFGTIVNIFSIWRFATMIQHKSTTWPTFDPTWYGPISIVMAGLEVSSACICASVPIFWGPMAVSMSKLMGQIFVTNEIHITTARASGSQEGFHKSSSSTSSTAGAGLELQGATLTRQTSEIDAPERHELQAGRVIWPATSEDALVKRYELWAKV</sequence>
<feature type="transmembrane region" description="Helical" evidence="6">
    <location>
        <begin position="242"/>
        <end position="261"/>
    </location>
</feature>
<dbReference type="GO" id="GO:0016020">
    <property type="term" value="C:membrane"/>
    <property type="evidence" value="ECO:0007669"/>
    <property type="project" value="UniProtKB-SubCell"/>
</dbReference>
<keyword evidence="3 6" id="KW-1133">Transmembrane helix</keyword>
<feature type="transmembrane region" description="Helical" evidence="6">
    <location>
        <begin position="273"/>
        <end position="292"/>
    </location>
</feature>
<dbReference type="EMBL" id="JAUIRO010000005">
    <property type="protein sequence ID" value="KAK0714132.1"/>
    <property type="molecule type" value="Genomic_DNA"/>
</dbReference>
<evidence type="ECO:0000256" key="6">
    <source>
        <dbReference type="SAM" id="Phobius"/>
    </source>
</evidence>
<dbReference type="PANTHER" id="PTHR33048">
    <property type="entry name" value="PTH11-LIKE INTEGRAL MEMBRANE PROTEIN (AFU_ORTHOLOGUE AFUA_5G11245)"/>
    <property type="match status" value="1"/>
</dbReference>
<comment type="subcellular location">
    <subcellularLocation>
        <location evidence="1">Membrane</location>
        <topology evidence="1">Multi-pass membrane protein</topology>
    </subcellularLocation>
</comment>
<feature type="transmembrane region" description="Helical" evidence="6">
    <location>
        <begin position="312"/>
        <end position="335"/>
    </location>
</feature>
<dbReference type="InterPro" id="IPR049326">
    <property type="entry name" value="Rhodopsin_dom_fungi"/>
</dbReference>
<dbReference type="GeneID" id="85318002"/>
<name>A0AA40ADW5_9PEZI</name>
<feature type="transmembrane region" description="Helical" evidence="6">
    <location>
        <begin position="74"/>
        <end position="92"/>
    </location>
</feature>
<dbReference type="Proteomes" id="UP001172101">
    <property type="component" value="Unassembled WGS sequence"/>
</dbReference>
<dbReference type="InterPro" id="IPR052337">
    <property type="entry name" value="SAT4-like"/>
</dbReference>
<keyword evidence="4 6" id="KW-0472">Membrane</keyword>
<evidence type="ECO:0000256" key="4">
    <source>
        <dbReference type="ARBA" id="ARBA00023136"/>
    </source>
</evidence>
<evidence type="ECO:0000256" key="5">
    <source>
        <dbReference type="ARBA" id="ARBA00038359"/>
    </source>
</evidence>
<keyword evidence="9" id="KW-1185">Reference proteome</keyword>
<accession>A0AA40ADW5</accession>
<dbReference type="PANTHER" id="PTHR33048:SF47">
    <property type="entry name" value="INTEGRAL MEMBRANE PROTEIN-RELATED"/>
    <property type="match status" value="1"/>
</dbReference>
<organism evidence="8 9">
    <name type="scientific">Lasiosphaeria miniovina</name>
    <dbReference type="NCBI Taxonomy" id="1954250"/>
    <lineage>
        <taxon>Eukaryota</taxon>
        <taxon>Fungi</taxon>
        <taxon>Dikarya</taxon>
        <taxon>Ascomycota</taxon>
        <taxon>Pezizomycotina</taxon>
        <taxon>Sordariomycetes</taxon>
        <taxon>Sordariomycetidae</taxon>
        <taxon>Sordariales</taxon>
        <taxon>Lasiosphaeriaceae</taxon>
        <taxon>Lasiosphaeria</taxon>
    </lineage>
</organism>
<reference evidence="8" key="1">
    <citation type="submission" date="2023-06" db="EMBL/GenBank/DDBJ databases">
        <title>Genome-scale phylogeny and comparative genomics of the fungal order Sordariales.</title>
        <authorList>
            <consortium name="Lawrence Berkeley National Laboratory"/>
            <person name="Hensen N."/>
            <person name="Bonometti L."/>
            <person name="Westerberg I."/>
            <person name="Brannstrom I.O."/>
            <person name="Guillou S."/>
            <person name="Cros-Aarteil S."/>
            <person name="Calhoun S."/>
            <person name="Haridas S."/>
            <person name="Kuo A."/>
            <person name="Mondo S."/>
            <person name="Pangilinan J."/>
            <person name="Riley R."/>
            <person name="LaButti K."/>
            <person name="Andreopoulos B."/>
            <person name="Lipzen A."/>
            <person name="Chen C."/>
            <person name="Yanf M."/>
            <person name="Daum C."/>
            <person name="Ng V."/>
            <person name="Clum A."/>
            <person name="Steindorff A."/>
            <person name="Ohm R."/>
            <person name="Martin F."/>
            <person name="Silar P."/>
            <person name="Natvig D."/>
            <person name="Lalanne C."/>
            <person name="Gautier V."/>
            <person name="Ament-velasquez S.L."/>
            <person name="Kruys A."/>
            <person name="Hutchinson M.I."/>
            <person name="Powell A.J."/>
            <person name="Barry K."/>
            <person name="Miller A.N."/>
            <person name="Grigoriev I.V."/>
            <person name="Debuchy R."/>
            <person name="Gladieux P."/>
            <person name="Thoren M.H."/>
            <person name="Johannesson H."/>
        </authorList>
    </citation>
    <scope>NUCLEOTIDE SEQUENCE</scope>
    <source>
        <strain evidence="8">SMH2392-1A</strain>
    </source>
</reference>
<evidence type="ECO:0000256" key="3">
    <source>
        <dbReference type="ARBA" id="ARBA00022989"/>
    </source>
</evidence>
<protein>
    <recommendedName>
        <fullName evidence="7">Rhodopsin domain-containing protein</fullName>
    </recommendedName>
</protein>
<feature type="transmembrane region" description="Helical" evidence="6">
    <location>
        <begin position="181"/>
        <end position="202"/>
    </location>
</feature>
<gene>
    <name evidence="8" type="ORF">B0T26DRAFT_385722</name>
</gene>
<evidence type="ECO:0000313" key="9">
    <source>
        <dbReference type="Proteomes" id="UP001172101"/>
    </source>
</evidence>
<feature type="transmembrane region" description="Helical" evidence="6">
    <location>
        <begin position="104"/>
        <end position="125"/>
    </location>
</feature>
<proteinExistence type="inferred from homology"/>
<dbReference type="RefSeq" id="XP_060295454.1">
    <property type="nucleotide sequence ID" value="XM_060434732.1"/>
</dbReference>
<keyword evidence="2 6" id="KW-0812">Transmembrane</keyword>